<protein>
    <submittedName>
        <fullName evidence="2">Iron sensor protein</fullName>
    </submittedName>
</protein>
<organism evidence="2 3">
    <name type="scientific">Asaia bogorensis</name>
    <dbReference type="NCBI Taxonomy" id="91915"/>
    <lineage>
        <taxon>Bacteria</taxon>
        <taxon>Pseudomonadati</taxon>
        <taxon>Pseudomonadota</taxon>
        <taxon>Alphaproteobacteria</taxon>
        <taxon>Acetobacterales</taxon>
        <taxon>Acetobacteraceae</taxon>
        <taxon>Asaia</taxon>
    </lineage>
</organism>
<dbReference type="EMBL" id="CBLX010000009">
    <property type="protein sequence ID" value="CDG39232.1"/>
    <property type="molecule type" value="Genomic_DNA"/>
</dbReference>
<reference evidence="2 3" key="1">
    <citation type="journal article" date="2014" name="Genome Biol. Evol.">
        <title>Acetic acid bacteria genomes reveal functional traits for adaptation to life in insect guts.</title>
        <authorList>
            <person name="Chouaia B."/>
            <person name="Gaiarsa S."/>
            <person name="Crotti E."/>
            <person name="Comandatore F."/>
            <person name="Degli Esposti M."/>
            <person name="Ricci I."/>
            <person name="Alma A."/>
            <person name="Favia G."/>
            <person name="Bandi C."/>
            <person name="Daffonchio D."/>
        </authorList>
    </citation>
    <scope>NUCLEOTIDE SEQUENCE [LARGE SCALE GENOMIC DNA]</scope>
    <source>
        <strain evidence="2 3">SF2.1</strain>
    </source>
</reference>
<comment type="caution">
    <text evidence="2">The sequence shown here is derived from an EMBL/GenBank/DDBJ whole genome shotgun (WGS) entry which is preliminary data.</text>
</comment>
<reference evidence="2 3" key="2">
    <citation type="journal article" date="2014" name="PLoS ONE">
        <title>Evolution of mitochondria reconstructed from the energy metabolism of living bacteria.</title>
        <authorList>
            <person name="Degli Esposti M."/>
            <person name="Chouaia B."/>
            <person name="Comandatore F."/>
            <person name="Crotti E."/>
            <person name="Sassera D."/>
            <person name="Lievens P.M."/>
            <person name="Daffonchio D."/>
            <person name="Bandi C."/>
        </authorList>
    </citation>
    <scope>NUCLEOTIDE SEQUENCE [LARGE SCALE GENOMIC DNA]</scope>
    <source>
        <strain evidence="2 3">SF2.1</strain>
    </source>
</reference>
<dbReference type="RefSeq" id="WP_023977553.1">
    <property type="nucleotide sequence ID" value="NZ_CBLX010000009.1"/>
</dbReference>
<gene>
    <name evidence="2" type="ORF">ASAP_1187</name>
</gene>
<feature type="domain" description="FecR N-terminal" evidence="1">
    <location>
        <begin position="7"/>
        <end position="48"/>
    </location>
</feature>
<dbReference type="PANTHER" id="PTHR30273:SF2">
    <property type="entry name" value="PROTEIN FECR"/>
    <property type="match status" value="1"/>
</dbReference>
<dbReference type="Proteomes" id="UP000027583">
    <property type="component" value="Unassembled WGS sequence"/>
</dbReference>
<evidence type="ECO:0000313" key="3">
    <source>
        <dbReference type="Proteomes" id="UP000027583"/>
    </source>
</evidence>
<dbReference type="InterPro" id="IPR012373">
    <property type="entry name" value="Ferrdict_sens_TM"/>
</dbReference>
<evidence type="ECO:0000259" key="1">
    <source>
        <dbReference type="Pfam" id="PF16220"/>
    </source>
</evidence>
<dbReference type="Pfam" id="PF16220">
    <property type="entry name" value="DUF4880"/>
    <property type="match status" value="1"/>
</dbReference>
<dbReference type="AlphaFoldDB" id="A0A060QK52"/>
<evidence type="ECO:0000313" key="2">
    <source>
        <dbReference type="EMBL" id="CDG39232.1"/>
    </source>
</evidence>
<dbReference type="GO" id="GO:0016989">
    <property type="term" value="F:sigma factor antagonist activity"/>
    <property type="evidence" value="ECO:0007669"/>
    <property type="project" value="TreeGrafter"/>
</dbReference>
<name>A0A060QK52_9PROT</name>
<dbReference type="eggNOG" id="COG3712">
    <property type="taxonomic scope" value="Bacteria"/>
</dbReference>
<dbReference type="Gene3D" id="3.55.50.30">
    <property type="match status" value="1"/>
</dbReference>
<proteinExistence type="predicted"/>
<accession>A0A060QK52</accession>
<dbReference type="InterPro" id="IPR032623">
    <property type="entry name" value="FecR_N"/>
</dbReference>
<dbReference type="PIRSF" id="PIRSF018266">
    <property type="entry name" value="FecR"/>
    <property type="match status" value="1"/>
</dbReference>
<sequence length="295" mass="32557">MTPAEIEQAANWQARLMSDRCSDLDRRRFDAWLEEKEAHHQAYNLVSQIWQGGQFAQPRRRNVSLPLSRRGVVAGIVGLGASLGVAANVADARTICTGRGAHRRVMASGLRVEMDACSSLVLSPSTGRMVFETGRYEVMAEPFGQQAQFGCCSWAVSGRGGRYALDVTNTVMTLAVLEGSARLEKPGASHVVQAGQVFAYDRQTRLVTQRPRRLDDLLAWREGRAVFHGTPLAQALNEMARYSDRPVRLVSPSLAPLRISGVFHTHDPARFFRALAHLLPLRVVFAPDLISVVQL</sequence>
<dbReference type="PANTHER" id="PTHR30273">
    <property type="entry name" value="PERIPLASMIC SIGNAL SENSOR AND SIGMA FACTOR ACTIVATOR FECR-RELATED"/>
    <property type="match status" value="1"/>
</dbReference>